<dbReference type="AlphaFoldDB" id="A0A2S6BWF2"/>
<dbReference type="STRING" id="357750.A0A2S6BWF2"/>
<dbReference type="InterPro" id="IPR029058">
    <property type="entry name" value="AB_hydrolase_fold"/>
</dbReference>
<keyword evidence="2" id="KW-1185">Reference proteome</keyword>
<dbReference type="EMBL" id="PNEN01001739">
    <property type="protein sequence ID" value="PPJ51793.1"/>
    <property type="molecule type" value="Genomic_DNA"/>
</dbReference>
<comment type="caution">
    <text evidence="1">The sequence shown here is derived from an EMBL/GenBank/DDBJ whole genome shotgun (WGS) entry which is preliminary data.</text>
</comment>
<dbReference type="PANTHER" id="PTHR42972">
    <property type="entry name" value="TOL-PAL SYSTEM PROTEIN TOLB"/>
    <property type="match status" value="1"/>
</dbReference>
<gene>
    <name evidence="1" type="ORF">CBER1_09140</name>
</gene>
<evidence type="ECO:0000313" key="2">
    <source>
        <dbReference type="Proteomes" id="UP000237631"/>
    </source>
</evidence>
<dbReference type="PANTHER" id="PTHR42972:SF8">
    <property type="entry name" value="POLYHYDROXYBUTYRATE DEPOLYMERASE"/>
    <property type="match status" value="1"/>
</dbReference>
<protein>
    <submittedName>
        <fullName evidence="1">Uncharacterized protein</fullName>
    </submittedName>
</protein>
<evidence type="ECO:0000313" key="1">
    <source>
        <dbReference type="EMBL" id="PPJ51793.1"/>
    </source>
</evidence>
<dbReference type="Gene3D" id="3.40.50.1820">
    <property type="entry name" value="alpha/beta hydrolase"/>
    <property type="match status" value="1"/>
</dbReference>
<proteinExistence type="predicted"/>
<dbReference type="SUPFAM" id="SSF53474">
    <property type="entry name" value="alpha/beta-Hydrolases"/>
    <property type="match status" value="1"/>
</dbReference>
<dbReference type="Proteomes" id="UP000237631">
    <property type="component" value="Unassembled WGS sequence"/>
</dbReference>
<organism evidence="1 2">
    <name type="scientific">Cercospora berteroae</name>
    <dbReference type="NCBI Taxonomy" id="357750"/>
    <lineage>
        <taxon>Eukaryota</taxon>
        <taxon>Fungi</taxon>
        <taxon>Dikarya</taxon>
        <taxon>Ascomycota</taxon>
        <taxon>Pezizomycotina</taxon>
        <taxon>Dothideomycetes</taxon>
        <taxon>Dothideomycetidae</taxon>
        <taxon>Mycosphaerellales</taxon>
        <taxon>Mycosphaerellaceae</taxon>
        <taxon>Cercospora</taxon>
    </lineage>
</organism>
<dbReference type="OrthoDB" id="6020543at2759"/>
<sequence>MYNIDPTSLTISGFSAGGFMAAQLAIAYSSNFFNRFGIFAGGPYDCARIQDFWTTCMHNSTPSIEASLSNIKKWSAEGKIDDFETLSSSRSRVYVQTGVLDEIVGVGVTGQLVRQLEELGVLGSGLKYVELEGAAHVFPRDFEGQEGEETVPCNESVHPYIADCGYDGAGEMLKWLYEDETFRLRPRRARGSLSGVLKKYEQTGALGAIGLAERGYLYVPKSCAGGRNSGHGVATSCKLHVALHGCTMSYLDIGETWVRDAGYLEWADTNDMVVVFPQAGHDEAKRPIWNGTEYPGGAIACFDWIGWSGEDADWKGGAQMQAILNVVEKLLREDGPEGTKPIWKHAEL</sequence>
<reference evidence="2" key="1">
    <citation type="journal article" date="2017" name="bioRxiv">
        <title>Conservation of a gene cluster reveals novel cercosporin biosynthetic mechanisms and extends production to the genus Colletotrichum.</title>
        <authorList>
            <person name="de Jonge R."/>
            <person name="Ebert M.K."/>
            <person name="Huitt-Roehl C.R."/>
            <person name="Pal P."/>
            <person name="Suttle J.C."/>
            <person name="Spanner R.E."/>
            <person name="Neubauer J.D."/>
            <person name="Jurick W.M.II."/>
            <person name="Stott K.A."/>
            <person name="Secor G.A."/>
            <person name="Thomma B.P.H.J."/>
            <person name="Van de Peer Y."/>
            <person name="Townsend C.A."/>
            <person name="Bolton M.D."/>
        </authorList>
    </citation>
    <scope>NUCLEOTIDE SEQUENCE [LARGE SCALE GENOMIC DNA]</scope>
    <source>
        <strain evidence="2">CBS538.71</strain>
    </source>
</reference>
<accession>A0A2S6BWF2</accession>
<name>A0A2S6BWF2_9PEZI</name>